<keyword evidence="1" id="KW-0472">Membrane</keyword>
<accession>A0AAU9USL7</accession>
<dbReference type="EMBL" id="CAKOGL010000025">
    <property type="protein sequence ID" value="CAH2102011.1"/>
    <property type="molecule type" value="Genomic_DNA"/>
</dbReference>
<gene>
    <name evidence="2" type="ORF">EEDITHA_LOCUS16706</name>
</gene>
<keyword evidence="3" id="KW-1185">Reference proteome</keyword>
<keyword evidence="1" id="KW-1133">Transmembrane helix</keyword>
<reference evidence="2" key="1">
    <citation type="submission" date="2022-03" db="EMBL/GenBank/DDBJ databases">
        <authorList>
            <person name="Tunstrom K."/>
        </authorList>
    </citation>
    <scope>NUCLEOTIDE SEQUENCE</scope>
</reference>
<keyword evidence="1" id="KW-0812">Transmembrane</keyword>
<feature type="transmembrane region" description="Helical" evidence="1">
    <location>
        <begin position="104"/>
        <end position="123"/>
    </location>
</feature>
<evidence type="ECO:0000256" key="1">
    <source>
        <dbReference type="SAM" id="Phobius"/>
    </source>
</evidence>
<feature type="transmembrane region" description="Helical" evidence="1">
    <location>
        <begin position="57"/>
        <end position="84"/>
    </location>
</feature>
<name>A0AAU9USL7_EUPED</name>
<dbReference type="Proteomes" id="UP001153954">
    <property type="component" value="Unassembled WGS sequence"/>
</dbReference>
<feature type="transmembrane region" description="Helical" evidence="1">
    <location>
        <begin position="129"/>
        <end position="155"/>
    </location>
</feature>
<evidence type="ECO:0000313" key="2">
    <source>
        <dbReference type="EMBL" id="CAH2102011.1"/>
    </source>
</evidence>
<dbReference type="AlphaFoldDB" id="A0AAU9USL7"/>
<proteinExistence type="predicted"/>
<sequence>MNPILRTIIISYVFQIIEVNASETEDRDIVEGRGKAKYALLTHLAILWAAKVGLYKIFLGIALVVAAVKAMVVMAWALAIFKYVPDLWPHYKNNQFPNNHYKPVPHAPSSILIDMLLSMHFFYVAATKIFVLKIVYGVIFYVIVIKAWHLVLWLIHFMKEKKREHYVELEHDHVYDHHPYHHHDHGFSNYGHHAYSAYDKPEFDSEYLPSNKVYDADGSYSVG</sequence>
<organism evidence="2 3">
    <name type="scientific">Euphydryas editha</name>
    <name type="common">Edith's checkerspot</name>
    <dbReference type="NCBI Taxonomy" id="104508"/>
    <lineage>
        <taxon>Eukaryota</taxon>
        <taxon>Metazoa</taxon>
        <taxon>Ecdysozoa</taxon>
        <taxon>Arthropoda</taxon>
        <taxon>Hexapoda</taxon>
        <taxon>Insecta</taxon>
        <taxon>Pterygota</taxon>
        <taxon>Neoptera</taxon>
        <taxon>Endopterygota</taxon>
        <taxon>Lepidoptera</taxon>
        <taxon>Glossata</taxon>
        <taxon>Ditrysia</taxon>
        <taxon>Papilionoidea</taxon>
        <taxon>Nymphalidae</taxon>
        <taxon>Nymphalinae</taxon>
        <taxon>Euphydryas</taxon>
    </lineage>
</organism>
<protein>
    <submittedName>
        <fullName evidence="2">Uncharacterized protein</fullName>
    </submittedName>
</protein>
<evidence type="ECO:0000313" key="3">
    <source>
        <dbReference type="Proteomes" id="UP001153954"/>
    </source>
</evidence>
<comment type="caution">
    <text evidence="2">The sequence shown here is derived from an EMBL/GenBank/DDBJ whole genome shotgun (WGS) entry which is preliminary data.</text>
</comment>